<keyword evidence="2" id="KW-1185">Reference proteome</keyword>
<dbReference type="EMBL" id="MVIL01000003">
    <property type="protein sequence ID" value="ORB81776.1"/>
    <property type="molecule type" value="Genomic_DNA"/>
</dbReference>
<proteinExistence type="predicted"/>
<reference evidence="1 2" key="1">
    <citation type="submission" date="2017-02" db="EMBL/GenBank/DDBJ databases">
        <title>The new phylogeny of genus Mycobacterium.</title>
        <authorList>
            <person name="Tortoli E."/>
            <person name="Trovato A."/>
            <person name="Cirillo D.M."/>
        </authorList>
    </citation>
    <scope>NUCLEOTIDE SEQUENCE [LARGE SCALE GENOMIC DNA]</scope>
    <source>
        <strain evidence="1 2">CCUG 56329</strain>
    </source>
</reference>
<evidence type="ECO:0000313" key="1">
    <source>
        <dbReference type="EMBL" id="ORB81776.1"/>
    </source>
</evidence>
<protein>
    <submittedName>
        <fullName evidence="1">Uncharacterized protein</fullName>
    </submittedName>
</protein>
<accession>A0ABX3TSZ9</accession>
<evidence type="ECO:0000313" key="2">
    <source>
        <dbReference type="Proteomes" id="UP000192847"/>
    </source>
</evidence>
<organism evidence="1 2">
    <name type="scientific">Mycobacterium timonense</name>
    <dbReference type="NCBI Taxonomy" id="701043"/>
    <lineage>
        <taxon>Bacteria</taxon>
        <taxon>Bacillati</taxon>
        <taxon>Actinomycetota</taxon>
        <taxon>Actinomycetes</taxon>
        <taxon>Mycobacteriales</taxon>
        <taxon>Mycobacteriaceae</taxon>
        <taxon>Mycobacterium</taxon>
        <taxon>Mycobacterium avium complex (MAC)</taxon>
    </lineage>
</organism>
<dbReference type="RefSeq" id="WP_023874620.1">
    <property type="nucleotide sequence ID" value="NZ_MVIL01000003.1"/>
</dbReference>
<sequence length="94" mass="10567">MAAPGSHPQTELGELILDARCPGGKLHFKVIDGNRIEVKCTHWQCTDGGKYVAIHRYSLDGELLETLKFADALASEIPHRRGRRARTTHRKEHP</sequence>
<gene>
    <name evidence="1" type="ORF">BST46_01905</name>
</gene>
<dbReference type="Proteomes" id="UP000192847">
    <property type="component" value="Unassembled WGS sequence"/>
</dbReference>
<comment type="caution">
    <text evidence="1">The sequence shown here is derived from an EMBL/GenBank/DDBJ whole genome shotgun (WGS) entry which is preliminary data.</text>
</comment>
<name>A0ABX3TSZ9_9MYCO</name>